<protein>
    <submittedName>
        <fullName evidence="1">Uncharacterized protein</fullName>
    </submittedName>
</protein>
<comment type="caution">
    <text evidence="1">The sequence shown here is derived from an EMBL/GenBank/DDBJ whole genome shotgun (WGS) entry which is preliminary data.</text>
</comment>
<dbReference type="EMBL" id="JRRC01197222">
    <property type="protein sequence ID" value="KHG01514.1"/>
    <property type="molecule type" value="Genomic_DNA"/>
</dbReference>
<dbReference type="Proteomes" id="UP000032142">
    <property type="component" value="Unassembled WGS sequence"/>
</dbReference>
<proteinExistence type="predicted"/>
<gene>
    <name evidence="1" type="ORF">F383_39260</name>
</gene>
<organism evidence="1 2">
    <name type="scientific">Gossypium arboreum</name>
    <name type="common">Tree cotton</name>
    <name type="synonym">Gossypium nanking</name>
    <dbReference type="NCBI Taxonomy" id="29729"/>
    <lineage>
        <taxon>Eukaryota</taxon>
        <taxon>Viridiplantae</taxon>
        <taxon>Streptophyta</taxon>
        <taxon>Embryophyta</taxon>
        <taxon>Tracheophyta</taxon>
        <taxon>Spermatophyta</taxon>
        <taxon>Magnoliopsida</taxon>
        <taxon>eudicotyledons</taxon>
        <taxon>Gunneridae</taxon>
        <taxon>Pentapetalae</taxon>
        <taxon>rosids</taxon>
        <taxon>malvids</taxon>
        <taxon>Malvales</taxon>
        <taxon>Malvaceae</taxon>
        <taxon>Malvoideae</taxon>
        <taxon>Gossypium</taxon>
    </lineage>
</organism>
<sequence>MIMWHRISVKGYVNLYNISM</sequence>
<keyword evidence="2" id="KW-1185">Reference proteome</keyword>
<accession>A0A0B0MPT2</accession>
<name>A0A0B0MPT2_GOSAR</name>
<evidence type="ECO:0000313" key="1">
    <source>
        <dbReference type="EMBL" id="KHG01514.1"/>
    </source>
</evidence>
<reference evidence="2" key="1">
    <citation type="submission" date="2014-09" db="EMBL/GenBank/DDBJ databases">
        <authorList>
            <person name="Mudge J."/>
            <person name="Ramaraj T."/>
            <person name="Lindquist I.E."/>
            <person name="Bharti A.K."/>
            <person name="Sundararajan A."/>
            <person name="Cameron C.T."/>
            <person name="Woodward J.E."/>
            <person name="May G.D."/>
            <person name="Brubaker C."/>
            <person name="Broadhvest J."/>
            <person name="Wilkins T.A."/>
        </authorList>
    </citation>
    <scope>NUCLEOTIDE SEQUENCE</scope>
    <source>
        <strain evidence="2">cv. AKA8401</strain>
    </source>
</reference>
<evidence type="ECO:0000313" key="2">
    <source>
        <dbReference type="Proteomes" id="UP000032142"/>
    </source>
</evidence>
<dbReference type="AlphaFoldDB" id="A0A0B0MPT2"/>